<proteinExistence type="predicted"/>
<evidence type="ECO:0000313" key="1">
    <source>
        <dbReference type="EMBL" id="NLR79649.1"/>
    </source>
</evidence>
<dbReference type="AlphaFoldDB" id="A0A847SQQ7"/>
<protein>
    <submittedName>
        <fullName evidence="1">Uncharacterized protein</fullName>
    </submittedName>
</protein>
<comment type="caution">
    <text evidence="1">The sequence shown here is derived from an EMBL/GenBank/DDBJ whole genome shotgun (WGS) entry which is preliminary data.</text>
</comment>
<dbReference type="EMBL" id="JABAHZ010000002">
    <property type="protein sequence ID" value="NLR79649.1"/>
    <property type="molecule type" value="Genomic_DNA"/>
</dbReference>
<reference evidence="1 2" key="1">
    <citation type="submission" date="2020-04" db="EMBL/GenBank/DDBJ databases">
        <authorList>
            <person name="Yin C."/>
        </authorList>
    </citation>
    <scope>NUCLEOTIDE SEQUENCE [LARGE SCALE GENOMIC DNA]</scope>
    <source>
        <strain evidence="1 2">Ak56</strain>
    </source>
</reference>
<keyword evidence="2" id="KW-1185">Reference proteome</keyword>
<evidence type="ECO:0000313" key="2">
    <source>
        <dbReference type="Proteomes" id="UP000552864"/>
    </source>
</evidence>
<organism evidence="1 2">
    <name type="scientific">Chitinophaga eiseniae</name>
    <dbReference type="NCBI Taxonomy" id="634771"/>
    <lineage>
        <taxon>Bacteria</taxon>
        <taxon>Pseudomonadati</taxon>
        <taxon>Bacteroidota</taxon>
        <taxon>Chitinophagia</taxon>
        <taxon>Chitinophagales</taxon>
        <taxon>Chitinophagaceae</taxon>
        <taxon>Chitinophaga</taxon>
    </lineage>
</organism>
<dbReference type="RefSeq" id="WP_168738930.1">
    <property type="nucleotide sequence ID" value="NZ_JABAHZ010000002.1"/>
</dbReference>
<name>A0A847SQQ7_9BACT</name>
<accession>A0A847SQQ7</accession>
<sequence length="112" mass="12655">MGSFNTLKLKNCACPSCGHLQNWTIQFKYGDCWQHEYCLFDELKWNGNDIGVQAASIVLIEGINENTCQNCLIEEVYARIFVDDNKIVAVSLVEKNILFPMNSDGDYVVING</sequence>
<dbReference type="Proteomes" id="UP000552864">
    <property type="component" value="Unassembled WGS sequence"/>
</dbReference>
<gene>
    <name evidence="1" type="ORF">HGH91_13510</name>
</gene>